<proteinExistence type="inferred from homology"/>
<comment type="function">
    <text evidence="11">Allosteric enzyme that catalyzes the rate-limiting step in glycogen catabolism, the phosphorolytic cleavage of glycogen to produce glucose-1-phosphate, and plays a central role in maintaining cellular and organismal glucose homeostasis.</text>
</comment>
<dbReference type="InterPro" id="IPR011833">
    <property type="entry name" value="Glycg_phsphrylas"/>
</dbReference>
<evidence type="ECO:0000313" key="12">
    <source>
        <dbReference type="EMBL" id="STO08949.1"/>
    </source>
</evidence>
<dbReference type="InterPro" id="IPR000811">
    <property type="entry name" value="Glyco_trans_35"/>
</dbReference>
<evidence type="ECO:0000256" key="11">
    <source>
        <dbReference type="RuleBase" id="RU000587"/>
    </source>
</evidence>
<evidence type="ECO:0000256" key="2">
    <source>
        <dbReference type="ARBA" id="ARBA00001933"/>
    </source>
</evidence>
<dbReference type="PANTHER" id="PTHR11468">
    <property type="entry name" value="GLYCOGEN PHOSPHORYLASE"/>
    <property type="match status" value="1"/>
</dbReference>
<dbReference type="FunFam" id="3.40.50.2000:FF:000807">
    <property type="entry name" value="Alpha-glucan phosphorylase 2, cytosolic"/>
    <property type="match status" value="1"/>
</dbReference>
<dbReference type="Gene3D" id="3.40.50.2000">
    <property type="entry name" value="Glycogen Phosphorylase B"/>
    <property type="match status" value="2"/>
</dbReference>
<dbReference type="GO" id="GO:0005737">
    <property type="term" value="C:cytoplasm"/>
    <property type="evidence" value="ECO:0007669"/>
    <property type="project" value="TreeGrafter"/>
</dbReference>
<dbReference type="NCBIfam" id="TIGR02093">
    <property type="entry name" value="P_ylase"/>
    <property type="match status" value="1"/>
</dbReference>
<dbReference type="GO" id="GO:0008184">
    <property type="term" value="F:glycogen phosphorylase activity"/>
    <property type="evidence" value="ECO:0007669"/>
    <property type="project" value="InterPro"/>
</dbReference>
<protein>
    <recommendedName>
        <fullName evidence="11">Alpha-1,4 glucan phosphorylase</fullName>
        <ecNumber evidence="11">2.4.1.1</ecNumber>
    </recommendedName>
</protein>
<evidence type="ECO:0000256" key="1">
    <source>
        <dbReference type="ARBA" id="ARBA00001275"/>
    </source>
</evidence>
<evidence type="ECO:0000256" key="4">
    <source>
        <dbReference type="ARBA" id="ARBA00022533"/>
    </source>
</evidence>
<dbReference type="STRING" id="1397694.GCA_000702585_02813"/>
<evidence type="ECO:0000256" key="7">
    <source>
        <dbReference type="ARBA" id="ARBA00022898"/>
    </source>
</evidence>
<evidence type="ECO:0000256" key="8">
    <source>
        <dbReference type="ARBA" id="ARBA00023277"/>
    </source>
</evidence>
<dbReference type="AlphaFoldDB" id="A0A377FVV0"/>
<evidence type="ECO:0000256" key="6">
    <source>
        <dbReference type="ARBA" id="ARBA00022679"/>
    </source>
</evidence>
<gene>
    <name evidence="12" type="primary">malP</name>
    <name evidence="12" type="ORF">NCTC13163_02327</name>
</gene>
<evidence type="ECO:0000256" key="5">
    <source>
        <dbReference type="ARBA" id="ARBA00022676"/>
    </source>
</evidence>
<comment type="cofactor">
    <cofactor evidence="2 11">
        <name>pyridoxal 5'-phosphate</name>
        <dbReference type="ChEBI" id="CHEBI:597326"/>
    </cofactor>
</comment>
<dbReference type="PROSITE" id="PS00102">
    <property type="entry name" value="PHOSPHORYLASE"/>
    <property type="match status" value="1"/>
</dbReference>
<dbReference type="EMBL" id="UGGP01000001">
    <property type="protein sequence ID" value="STO08949.1"/>
    <property type="molecule type" value="Genomic_DNA"/>
</dbReference>
<comment type="similarity">
    <text evidence="3 11">Belongs to the glycogen phosphorylase family.</text>
</comment>
<keyword evidence="8 11" id="KW-0119">Carbohydrate metabolism</keyword>
<dbReference type="GO" id="GO:0030170">
    <property type="term" value="F:pyridoxal phosphate binding"/>
    <property type="evidence" value="ECO:0007669"/>
    <property type="project" value="InterPro"/>
</dbReference>
<name>A0A377FVV0_9BACL</name>
<evidence type="ECO:0000313" key="13">
    <source>
        <dbReference type="Proteomes" id="UP000254060"/>
    </source>
</evidence>
<evidence type="ECO:0000256" key="10">
    <source>
        <dbReference type="PIRSR" id="PIRSR000460-1"/>
    </source>
</evidence>
<evidence type="ECO:0000256" key="3">
    <source>
        <dbReference type="ARBA" id="ARBA00006047"/>
    </source>
</evidence>
<dbReference type="RefSeq" id="WP_024372509.1">
    <property type="nucleotide sequence ID" value="NZ_UGGP01000001.1"/>
</dbReference>
<dbReference type="Proteomes" id="UP000254060">
    <property type="component" value="Unassembled WGS sequence"/>
</dbReference>
<keyword evidence="7 10" id="KW-0663">Pyridoxal phosphate</keyword>
<keyword evidence="6 11" id="KW-0808">Transferase</keyword>
<dbReference type="CDD" id="cd04300">
    <property type="entry name" value="GT35_Glycogen_Phosphorylase"/>
    <property type="match status" value="1"/>
</dbReference>
<accession>A0A377FVV0</accession>
<dbReference type="InterPro" id="IPR035090">
    <property type="entry name" value="Pyridoxal_P_attach_site"/>
</dbReference>
<feature type="modified residue" description="N6-(pyridoxal phosphate)lysine" evidence="10">
    <location>
        <position position="655"/>
    </location>
</feature>
<organism evidence="12 13">
    <name type="scientific">Exiguobacterium aurantiacum</name>
    <dbReference type="NCBI Taxonomy" id="33987"/>
    <lineage>
        <taxon>Bacteria</taxon>
        <taxon>Bacillati</taxon>
        <taxon>Bacillota</taxon>
        <taxon>Bacilli</taxon>
        <taxon>Bacillales</taxon>
        <taxon>Bacillales Family XII. Incertae Sedis</taxon>
        <taxon>Exiguobacterium</taxon>
    </lineage>
</organism>
<dbReference type="EC" id="2.4.1.1" evidence="11"/>
<dbReference type="SUPFAM" id="SSF53756">
    <property type="entry name" value="UDP-Glycosyltransferase/glycogen phosphorylase"/>
    <property type="match status" value="1"/>
</dbReference>
<keyword evidence="5 11" id="KW-0328">Glycosyltransferase</keyword>
<reference evidence="12 13" key="1">
    <citation type="submission" date="2018-06" db="EMBL/GenBank/DDBJ databases">
        <authorList>
            <consortium name="Pathogen Informatics"/>
            <person name="Doyle S."/>
        </authorList>
    </citation>
    <scope>NUCLEOTIDE SEQUENCE [LARGE SCALE GENOMIC DNA]</scope>
    <source>
        <strain evidence="12 13">NCTC13163</strain>
    </source>
</reference>
<dbReference type="PIRSF" id="PIRSF000460">
    <property type="entry name" value="Pprylas_GlgP"/>
    <property type="match status" value="1"/>
</dbReference>
<dbReference type="PANTHER" id="PTHR11468:SF3">
    <property type="entry name" value="GLYCOGEN PHOSPHORYLASE, LIVER FORM"/>
    <property type="match status" value="1"/>
</dbReference>
<sequence>MFTDKQSFVTLFKDRFVALNGKSFKEGTEQEVYQTLATIVREQAIPKWINTRDKQEEKQSKQVIYFSLEFLLGRFLYNNLLSMDVLEVVQEGLEELGFDFTEITEFEPEPGLGNGGLGRLAACFLDSLAALSLPGHGNGIRYRYGLFKQKIVDGYQVELPDNWLRDGNMWETRRADRAIDVNFGGWIEMRQIGDRLRVVHHPDEVVRAVPYDMPVIGYKNDVVNTLRLWNAESPYDDEEYMERTKGSYKDLLKYKQSIATISEFLYPDDTTYEGKVLRLKQQYFFVSAGIQSMIASYLRHNKSLKHLGDHYAVHINDTHPVVAIPELMRILMDEHGYGWEEAWRVTKSVMSFTNHTLLAEALEKWPVEMYERLLPRIYQIIEEINRRFCRDVLVNYPHLEPHMGDIAIVSNAHINMANLAVVGSHSTNGVAQIHTDILKQREMRHLYEMFPLRFNNKTNGITHRRWLLKSNPRLSNLITDAVGPSWIEHPNDLEKLMGFSKDASFQEQVMDVKQQNKLDLASYIQDETGITVDPNSIFDVQVKRLHAYKRQLMNALHIHALYQKIKADPTFTMVPRTFIFGAKAAPGYYYAKEVIRYINALATMINHDKRASQFIKIVFLENYRVSMAERIFPGSDVSEQISTASYEASGTGNMKFMMNGALTIGTLDGANIEIRDAVGDDHIFIFGLTPQEVMNYKKFGGYHAADIYHANQEIRDVVDGLVNGTFDKVGEYQFQAIFDSLLVYNDDFLVLKDFASYMQAQRRAGEVFADKARWAESSIVNTAKSGIFSSDRTITEYANAVWNIKPTSVK</sequence>
<evidence type="ECO:0000256" key="9">
    <source>
        <dbReference type="ARBA" id="ARBA00025174"/>
    </source>
</evidence>
<comment type="function">
    <text evidence="9">Phosphorylase is an important allosteric enzyme in carbohydrate metabolism. Enzymes from different sources differ in their regulatory mechanisms and in their natural substrates. However, all known phosphorylases share catalytic and structural properties.</text>
</comment>
<dbReference type="OrthoDB" id="9760804at2"/>
<dbReference type="FunFam" id="3.40.50.2000:FF:000003">
    <property type="entry name" value="Alpha-1,4 glucan phosphorylase"/>
    <property type="match status" value="1"/>
</dbReference>
<dbReference type="GO" id="GO:0005980">
    <property type="term" value="P:glycogen catabolic process"/>
    <property type="evidence" value="ECO:0007669"/>
    <property type="project" value="TreeGrafter"/>
</dbReference>
<dbReference type="Pfam" id="PF00343">
    <property type="entry name" value="Phosphorylase"/>
    <property type="match status" value="1"/>
</dbReference>
<comment type="catalytic activity">
    <reaction evidence="1 11">
        <text>[(1-&gt;4)-alpha-D-glucosyl](n) + phosphate = [(1-&gt;4)-alpha-D-glucosyl](n-1) + alpha-D-glucose 1-phosphate</text>
        <dbReference type="Rhea" id="RHEA:41732"/>
        <dbReference type="Rhea" id="RHEA-COMP:9584"/>
        <dbReference type="Rhea" id="RHEA-COMP:9586"/>
        <dbReference type="ChEBI" id="CHEBI:15444"/>
        <dbReference type="ChEBI" id="CHEBI:43474"/>
        <dbReference type="ChEBI" id="CHEBI:58601"/>
        <dbReference type="EC" id="2.4.1.1"/>
    </reaction>
</comment>
<keyword evidence="4" id="KW-0021">Allosteric enzyme</keyword>